<feature type="domain" description="ABC transporter" evidence="8">
    <location>
        <begin position="344"/>
        <end position="583"/>
    </location>
</feature>
<evidence type="ECO:0000256" key="4">
    <source>
        <dbReference type="ARBA" id="ARBA00022840"/>
    </source>
</evidence>
<comment type="caution">
    <text evidence="10">The sequence shown here is derived from an EMBL/GenBank/DDBJ whole genome shotgun (WGS) entry which is preliminary data.</text>
</comment>
<dbReference type="SUPFAM" id="SSF52540">
    <property type="entry name" value="P-loop containing nucleoside triphosphate hydrolases"/>
    <property type="match status" value="1"/>
</dbReference>
<dbReference type="InterPro" id="IPR011527">
    <property type="entry name" value="ABC1_TM_dom"/>
</dbReference>
<proteinExistence type="predicted"/>
<feature type="transmembrane region" description="Helical" evidence="7">
    <location>
        <begin position="166"/>
        <end position="186"/>
    </location>
</feature>
<evidence type="ECO:0000256" key="6">
    <source>
        <dbReference type="ARBA" id="ARBA00023136"/>
    </source>
</evidence>
<name>A0ABS9ERH4_9BACT</name>
<feature type="transmembrane region" description="Helical" evidence="7">
    <location>
        <begin position="20"/>
        <end position="45"/>
    </location>
</feature>
<dbReference type="InterPro" id="IPR003593">
    <property type="entry name" value="AAA+_ATPase"/>
</dbReference>
<dbReference type="RefSeq" id="WP_236099201.1">
    <property type="nucleotide sequence ID" value="NZ_JAKGUD010000005.1"/>
</dbReference>
<evidence type="ECO:0000256" key="1">
    <source>
        <dbReference type="ARBA" id="ARBA00004651"/>
    </source>
</evidence>
<keyword evidence="3" id="KW-0547">Nucleotide-binding</keyword>
<feature type="transmembrane region" description="Helical" evidence="7">
    <location>
        <begin position="282"/>
        <end position="302"/>
    </location>
</feature>
<dbReference type="PROSITE" id="PS50929">
    <property type="entry name" value="ABC_TM1F"/>
    <property type="match status" value="1"/>
</dbReference>
<organism evidence="10 11">
    <name type="scientific">Dethiosulfovibrio marinus</name>
    <dbReference type="NCBI Taxonomy" id="133532"/>
    <lineage>
        <taxon>Bacteria</taxon>
        <taxon>Thermotogati</taxon>
        <taxon>Synergistota</taxon>
        <taxon>Synergistia</taxon>
        <taxon>Synergistales</taxon>
        <taxon>Dethiosulfovibrionaceae</taxon>
        <taxon>Dethiosulfovibrio</taxon>
    </lineage>
</organism>
<keyword evidence="5 7" id="KW-1133">Transmembrane helix</keyword>
<dbReference type="GO" id="GO:0005524">
    <property type="term" value="F:ATP binding"/>
    <property type="evidence" value="ECO:0007669"/>
    <property type="project" value="UniProtKB-KW"/>
</dbReference>
<dbReference type="EMBL" id="JAKGUD010000005">
    <property type="protein sequence ID" value="MCF4142475.1"/>
    <property type="molecule type" value="Genomic_DNA"/>
</dbReference>
<keyword evidence="4 10" id="KW-0067">ATP-binding</keyword>
<comment type="subcellular location">
    <subcellularLocation>
        <location evidence="1">Cell membrane</location>
        <topology evidence="1">Multi-pass membrane protein</topology>
    </subcellularLocation>
</comment>
<keyword evidence="11" id="KW-1185">Reference proteome</keyword>
<dbReference type="PANTHER" id="PTHR24221:SF397">
    <property type="entry name" value="ABC TRANSPORTER, ATP-BINDING TRANSMEMBRANE PROTEIN"/>
    <property type="match status" value="1"/>
</dbReference>
<protein>
    <submittedName>
        <fullName evidence="10">ABC transporter ATP-binding protein/permease</fullName>
    </submittedName>
</protein>
<evidence type="ECO:0000313" key="10">
    <source>
        <dbReference type="EMBL" id="MCF4142475.1"/>
    </source>
</evidence>
<reference evidence="10 11" key="1">
    <citation type="submission" date="2022-01" db="EMBL/GenBank/DDBJ databases">
        <title>Dethiosulfovibrio faecalis sp. nov., a novel proteolytic, non-sulfur-reducing bacterium isolated from a marine aquaculture solid waste bioreactor.</title>
        <authorList>
            <person name="Grabowski S."/>
            <person name="Apolinario E."/>
            <person name="Schneider N."/>
            <person name="Marshall C.W."/>
            <person name="Sowers K.R."/>
        </authorList>
    </citation>
    <scope>NUCLEOTIDE SEQUENCE [LARGE SCALE GENOMIC DNA]</scope>
    <source>
        <strain evidence="10 11">DSM 12537</strain>
    </source>
</reference>
<keyword evidence="2 7" id="KW-0812">Transmembrane</keyword>
<gene>
    <name evidence="10" type="ORF">L2W38_06575</name>
</gene>
<sequence>MRKKGMVRLMEIAGEKKGLLVLSGVLSVVSAILALTPYLSVYKILEELMVHWGDPSSLDGQAMRFWGFTALAGVLASMVFLYTGYMASHVAAFRILYGLRVKLAEHIGKLHLGYLSRTSTGAVKKTLEQNVEKIENFVAHKIPDLVSVLATAAVMAAALFSLNPWIAGATTGAALLAFFVQSYMMIGSRGQTLIKAYYDSLERINGSAVQYVRGMPAVKIFGRTVHSFRKFYGDMMDYCRLVTDWTDSFQNGYILFKTILTSLLAFVLPVGVLLLSRGGGRSTGLTVLFSIIMIPGLTAPLYKMMHLSATLRQITEGVNRIDDILDQPAVSEPARPALPEGHDVAFENVSFSYGSEDESTRIDALSGLSFSANEKEVTALVGPSGSGKSTAANLIPRFWDVDSGSIKIGGVDVREMRTEDLMDRVSFVFQDTFLFFDSLYQNILVGRPDATEEEVHAAARAAQCHDFIERLPNGYDTLIGEGGVYLSGGEEQRVAVARAILKNSPILVLDEATAFADPENEHRMQMALKSLIKDKTVIVIAHRLSTIKEADHIVVLDGGTLSEEGTHRELLENRGVYERMWTAHTSAREWGMERPAKAEAI</sequence>
<dbReference type="PANTHER" id="PTHR24221">
    <property type="entry name" value="ATP-BINDING CASSETTE SUB-FAMILY B"/>
    <property type="match status" value="1"/>
</dbReference>
<dbReference type="InterPro" id="IPR039421">
    <property type="entry name" value="Type_1_exporter"/>
</dbReference>
<accession>A0ABS9ERH4</accession>
<keyword evidence="6 7" id="KW-0472">Membrane</keyword>
<dbReference type="Pfam" id="PF00664">
    <property type="entry name" value="ABC_membrane"/>
    <property type="match status" value="1"/>
</dbReference>
<dbReference type="Pfam" id="PF00005">
    <property type="entry name" value="ABC_tran"/>
    <property type="match status" value="1"/>
</dbReference>
<dbReference type="Gene3D" id="1.20.1560.10">
    <property type="entry name" value="ABC transporter type 1, transmembrane domain"/>
    <property type="match status" value="1"/>
</dbReference>
<evidence type="ECO:0000256" key="3">
    <source>
        <dbReference type="ARBA" id="ARBA00022741"/>
    </source>
</evidence>
<feature type="domain" description="ABC transmembrane type-1" evidence="9">
    <location>
        <begin position="21"/>
        <end position="313"/>
    </location>
</feature>
<evidence type="ECO:0000256" key="7">
    <source>
        <dbReference type="SAM" id="Phobius"/>
    </source>
</evidence>
<evidence type="ECO:0000256" key="2">
    <source>
        <dbReference type="ARBA" id="ARBA00022692"/>
    </source>
</evidence>
<dbReference type="InterPro" id="IPR027417">
    <property type="entry name" value="P-loop_NTPase"/>
</dbReference>
<dbReference type="SMART" id="SM00382">
    <property type="entry name" value="AAA"/>
    <property type="match status" value="1"/>
</dbReference>
<evidence type="ECO:0000313" key="11">
    <source>
        <dbReference type="Proteomes" id="UP001200430"/>
    </source>
</evidence>
<dbReference type="PROSITE" id="PS50893">
    <property type="entry name" value="ABC_TRANSPORTER_2"/>
    <property type="match status" value="1"/>
</dbReference>
<dbReference type="Proteomes" id="UP001200430">
    <property type="component" value="Unassembled WGS sequence"/>
</dbReference>
<dbReference type="InterPro" id="IPR003439">
    <property type="entry name" value="ABC_transporter-like_ATP-bd"/>
</dbReference>
<feature type="transmembrane region" description="Helical" evidence="7">
    <location>
        <begin position="254"/>
        <end position="276"/>
    </location>
</feature>
<dbReference type="SUPFAM" id="SSF90123">
    <property type="entry name" value="ABC transporter transmembrane region"/>
    <property type="match status" value="1"/>
</dbReference>
<evidence type="ECO:0000259" key="8">
    <source>
        <dbReference type="PROSITE" id="PS50893"/>
    </source>
</evidence>
<dbReference type="InterPro" id="IPR036640">
    <property type="entry name" value="ABC1_TM_sf"/>
</dbReference>
<feature type="transmembrane region" description="Helical" evidence="7">
    <location>
        <begin position="65"/>
        <end position="85"/>
    </location>
</feature>
<evidence type="ECO:0000256" key="5">
    <source>
        <dbReference type="ARBA" id="ARBA00022989"/>
    </source>
</evidence>
<dbReference type="Gene3D" id="3.40.50.300">
    <property type="entry name" value="P-loop containing nucleotide triphosphate hydrolases"/>
    <property type="match status" value="1"/>
</dbReference>
<evidence type="ECO:0000259" key="9">
    <source>
        <dbReference type="PROSITE" id="PS50929"/>
    </source>
</evidence>